<keyword evidence="5" id="KW-0410">Iron transport</keyword>
<proteinExistence type="inferred from homology"/>
<keyword evidence="10" id="KW-0472">Membrane</keyword>
<dbReference type="FunFam" id="3.40.50.300:FF:000134">
    <property type="entry name" value="Iron-enterobactin ABC transporter ATP-binding protein"/>
    <property type="match status" value="1"/>
</dbReference>
<reference evidence="12 13" key="1">
    <citation type="submission" date="2018-12" db="EMBL/GenBank/DDBJ databases">
        <title>three novel Halomonas strain isolated from plants.</title>
        <authorList>
            <person name="Sun C."/>
        </authorList>
    </citation>
    <scope>NUCLEOTIDE SEQUENCE [LARGE SCALE GENOMIC DNA]</scope>
    <source>
        <strain evidence="12 13">DSM 19434</strain>
    </source>
</reference>
<dbReference type="RefSeq" id="WP_126945801.1">
    <property type="nucleotide sequence ID" value="NZ_RZHG01000012.1"/>
</dbReference>
<evidence type="ECO:0000256" key="3">
    <source>
        <dbReference type="ARBA" id="ARBA00022448"/>
    </source>
</evidence>
<keyword evidence="4" id="KW-1003">Cell membrane</keyword>
<dbReference type="InterPro" id="IPR003439">
    <property type="entry name" value="ABC_transporter-like_ATP-bd"/>
</dbReference>
<comment type="caution">
    <text evidence="12">The sequence shown here is derived from an EMBL/GenBank/DDBJ whole genome shotgun (WGS) entry which is preliminary data.</text>
</comment>
<evidence type="ECO:0000256" key="6">
    <source>
        <dbReference type="ARBA" id="ARBA00022741"/>
    </source>
</evidence>
<evidence type="ECO:0000256" key="9">
    <source>
        <dbReference type="ARBA" id="ARBA00023065"/>
    </source>
</evidence>
<evidence type="ECO:0000259" key="11">
    <source>
        <dbReference type="PROSITE" id="PS50893"/>
    </source>
</evidence>
<sequence length="267" mass="29209">MTIEARHLHFHYDNETVLNDLSLSIIPGEITALVGPNGSGKSTLLKALSRILRPQSGEVLLEGKPIQSWSARAVARRLALLPQSPEAPMGLSVRDLAGYGRHPWRRAFQGSGPEDRAAVDRALGLTGMTSFADRMLGSLSGGQRQRAWIAMALSQETDVLMLDEPTSFLDMAHQVELMQLVERLNVEEGRTIVIVLHDLNQAARIAHRMVVLNQGSIAADGKPAEVMTAQMLRRVFGVESDLISDPRRGTPLCLPYAAYFSGPDLEP</sequence>
<keyword evidence="6" id="KW-0547">Nucleotide-binding</keyword>
<keyword evidence="7 12" id="KW-0067">ATP-binding</keyword>
<keyword evidence="9" id="KW-0406">Ion transport</keyword>
<keyword evidence="13" id="KW-1185">Reference proteome</keyword>
<evidence type="ECO:0000256" key="2">
    <source>
        <dbReference type="ARBA" id="ARBA00005417"/>
    </source>
</evidence>
<dbReference type="PROSITE" id="PS00211">
    <property type="entry name" value="ABC_TRANSPORTER_1"/>
    <property type="match status" value="1"/>
</dbReference>
<dbReference type="GO" id="GO:0005524">
    <property type="term" value="F:ATP binding"/>
    <property type="evidence" value="ECO:0007669"/>
    <property type="project" value="UniProtKB-KW"/>
</dbReference>
<evidence type="ECO:0000256" key="4">
    <source>
        <dbReference type="ARBA" id="ARBA00022475"/>
    </source>
</evidence>
<evidence type="ECO:0000256" key="1">
    <source>
        <dbReference type="ARBA" id="ARBA00004202"/>
    </source>
</evidence>
<name>A0A3S0Y4C7_9GAMM</name>
<dbReference type="PANTHER" id="PTHR42771:SF2">
    <property type="entry name" value="IRON(3+)-HYDROXAMATE IMPORT ATP-BINDING PROTEIN FHUC"/>
    <property type="match status" value="1"/>
</dbReference>
<dbReference type="InterPro" id="IPR027417">
    <property type="entry name" value="P-loop_NTPase"/>
</dbReference>
<dbReference type="SMART" id="SM00382">
    <property type="entry name" value="AAA"/>
    <property type="match status" value="1"/>
</dbReference>
<dbReference type="InterPro" id="IPR051535">
    <property type="entry name" value="Siderophore_ABC-ATPase"/>
</dbReference>
<dbReference type="Gene3D" id="3.40.50.300">
    <property type="entry name" value="P-loop containing nucleotide triphosphate hydrolases"/>
    <property type="match status" value="1"/>
</dbReference>
<dbReference type="CDD" id="cd03214">
    <property type="entry name" value="ABC_Iron-Siderophores_B12_Hemin"/>
    <property type="match status" value="1"/>
</dbReference>
<protein>
    <submittedName>
        <fullName evidence="12">ABC transporter ATP-binding protein</fullName>
    </submittedName>
</protein>
<evidence type="ECO:0000256" key="5">
    <source>
        <dbReference type="ARBA" id="ARBA00022496"/>
    </source>
</evidence>
<dbReference type="PROSITE" id="PS50893">
    <property type="entry name" value="ABC_TRANSPORTER_2"/>
    <property type="match status" value="1"/>
</dbReference>
<dbReference type="PANTHER" id="PTHR42771">
    <property type="entry name" value="IRON(3+)-HYDROXAMATE IMPORT ATP-BINDING PROTEIN FHUC"/>
    <property type="match status" value="1"/>
</dbReference>
<organism evidence="12 13">
    <name type="scientific">Vreelandella andesensis</name>
    <dbReference type="NCBI Taxonomy" id="447567"/>
    <lineage>
        <taxon>Bacteria</taxon>
        <taxon>Pseudomonadati</taxon>
        <taxon>Pseudomonadota</taxon>
        <taxon>Gammaproteobacteria</taxon>
        <taxon>Oceanospirillales</taxon>
        <taxon>Halomonadaceae</taxon>
        <taxon>Vreelandella</taxon>
    </lineage>
</organism>
<keyword evidence="3" id="KW-0813">Transport</keyword>
<evidence type="ECO:0000256" key="8">
    <source>
        <dbReference type="ARBA" id="ARBA00023004"/>
    </source>
</evidence>
<comment type="subcellular location">
    <subcellularLocation>
        <location evidence="1">Cell membrane</location>
        <topology evidence="1">Peripheral membrane protein</topology>
    </subcellularLocation>
</comment>
<feature type="domain" description="ABC transporter" evidence="11">
    <location>
        <begin position="3"/>
        <end position="239"/>
    </location>
</feature>
<comment type="similarity">
    <text evidence="2">Belongs to the ABC transporter superfamily.</text>
</comment>
<dbReference type="GO" id="GO:0005886">
    <property type="term" value="C:plasma membrane"/>
    <property type="evidence" value="ECO:0007669"/>
    <property type="project" value="UniProtKB-SubCell"/>
</dbReference>
<dbReference type="EMBL" id="RZHG01000012">
    <property type="protein sequence ID" value="RUR32102.1"/>
    <property type="molecule type" value="Genomic_DNA"/>
</dbReference>
<evidence type="ECO:0000256" key="7">
    <source>
        <dbReference type="ARBA" id="ARBA00022840"/>
    </source>
</evidence>
<evidence type="ECO:0000256" key="10">
    <source>
        <dbReference type="ARBA" id="ARBA00023136"/>
    </source>
</evidence>
<dbReference type="SUPFAM" id="SSF52540">
    <property type="entry name" value="P-loop containing nucleoside triphosphate hydrolases"/>
    <property type="match status" value="1"/>
</dbReference>
<evidence type="ECO:0000313" key="13">
    <source>
        <dbReference type="Proteomes" id="UP000287336"/>
    </source>
</evidence>
<dbReference type="Pfam" id="PF00005">
    <property type="entry name" value="ABC_tran"/>
    <property type="match status" value="1"/>
</dbReference>
<dbReference type="InterPro" id="IPR017871">
    <property type="entry name" value="ABC_transporter-like_CS"/>
</dbReference>
<dbReference type="GO" id="GO:0006826">
    <property type="term" value="P:iron ion transport"/>
    <property type="evidence" value="ECO:0007669"/>
    <property type="project" value="UniProtKB-KW"/>
</dbReference>
<dbReference type="GO" id="GO:0016887">
    <property type="term" value="F:ATP hydrolysis activity"/>
    <property type="evidence" value="ECO:0007669"/>
    <property type="project" value="InterPro"/>
</dbReference>
<gene>
    <name evidence="12" type="ORF">ELY33_06725</name>
</gene>
<keyword evidence="8" id="KW-0408">Iron</keyword>
<dbReference type="InterPro" id="IPR003593">
    <property type="entry name" value="AAA+_ATPase"/>
</dbReference>
<dbReference type="OrthoDB" id="6461291at2"/>
<dbReference type="Proteomes" id="UP000287336">
    <property type="component" value="Unassembled WGS sequence"/>
</dbReference>
<accession>A0A3S0Y4C7</accession>
<evidence type="ECO:0000313" key="12">
    <source>
        <dbReference type="EMBL" id="RUR32102.1"/>
    </source>
</evidence>
<dbReference type="AlphaFoldDB" id="A0A3S0Y4C7"/>